<proteinExistence type="predicted"/>
<dbReference type="PANTHER" id="PTHR44688:SF16">
    <property type="entry name" value="DNA-BINDING TRANSCRIPTIONAL ACTIVATOR DEVR_DOSR"/>
    <property type="match status" value="1"/>
</dbReference>
<evidence type="ECO:0000256" key="3">
    <source>
        <dbReference type="ARBA" id="ARBA00023163"/>
    </source>
</evidence>
<comment type="caution">
    <text evidence="5">The sequence shown here is derived from an EMBL/GenBank/DDBJ whole genome shotgun (WGS) entry which is preliminary data.</text>
</comment>
<evidence type="ECO:0000313" key="5">
    <source>
        <dbReference type="EMBL" id="OAN48873.1"/>
    </source>
</evidence>
<dbReference type="SMART" id="SM00421">
    <property type="entry name" value="HTH_LUXR"/>
    <property type="match status" value="1"/>
</dbReference>
<gene>
    <name evidence="5" type="ORF">A6A04_19680</name>
</gene>
<dbReference type="InterPro" id="IPR016032">
    <property type="entry name" value="Sig_transdc_resp-reg_C-effctor"/>
</dbReference>
<dbReference type="Proteomes" id="UP000078428">
    <property type="component" value="Unassembled WGS sequence"/>
</dbReference>
<dbReference type="InterPro" id="IPR000792">
    <property type="entry name" value="Tscrpt_reg_LuxR_C"/>
</dbReference>
<name>A0A178MJX8_9PROT</name>
<dbReference type="GO" id="GO:0006355">
    <property type="term" value="P:regulation of DNA-templated transcription"/>
    <property type="evidence" value="ECO:0007669"/>
    <property type="project" value="InterPro"/>
</dbReference>
<evidence type="ECO:0000259" key="4">
    <source>
        <dbReference type="PROSITE" id="PS50043"/>
    </source>
</evidence>
<dbReference type="PRINTS" id="PR00038">
    <property type="entry name" value="HTHLUXR"/>
</dbReference>
<dbReference type="PANTHER" id="PTHR44688">
    <property type="entry name" value="DNA-BINDING TRANSCRIPTIONAL ACTIVATOR DEVR_DOSR"/>
    <property type="match status" value="1"/>
</dbReference>
<dbReference type="AlphaFoldDB" id="A0A178MJX8"/>
<sequence>MLVMNSMKMGSWREILGIAGMSEFEDRTRELGFQEIIIQCRLPDGRWSGYGKMDEAFSKGQSWDWRSTPHQIMGALNRASPLSAWWSVALQGTTSDRYSLGTVMKSSGIDDILGQVVQDQAGPLLIAHLICADRSRLPQEVELSASRIVYDLLFSLLRNNEYLCRFQRQAELSPREHEVLALLVAGKSNPEIAEALKTSINTIEFHLKNIFPKLGVYNRVRAAVVAVRSGLVI</sequence>
<dbReference type="Gene3D" id="1.10.10.10">
    <property type="entry name" value="Winged helix-like DNA-binding domain superfamily/Winged helix DNA-binding domain"/>
    <property type="match status" value="1"/>
</dbReference>
<dbReference type="STRING" id="1285242.A6A04_19680"/>
<dbReference type="SUPFAM" id="SSF46894">
    <property type="entry name" value="C-terminal effector domain of the bipartite response regulators"/>
    <property type="match status" value="1"/>
</dbReference>
<keyword evidence="3" id="KW-0804">Transcription</keyword>
<feature type="domain" description="HTH luxR-type" evidence="4">
    <location>
        <begin position="165"/>
        <end position="230"/>
    </location>
</feature>
<evidence type="ECO:0000313" key="6">
    <source>
        <dbReference type="Proteomes" id="UP000078428"/>
    </source>
</evidence>
<reference evidence="5 6" key="1">
    <citation type="submission" date="2016-04" db="EMBL/GenBank/DDBJ databases">
        <title>Draft genome sequence of freshwater magnetotactic bacteria Magnetospirillum marisnigri SP-1 and Magnetospirillum moscoviense BB-1.</title>
        <authorList>
            <person name="Koziaeva V."/>
            <person name="Dziuba M.V."/>
            <person name="Ivanov T.M."/>
            <person name="Kuznetsov B."/>
            <person name="Grouzdev D.S."/>
        </authorList>
    </citation>
    <scope>NUCLEOTIDE SEQUENCE [LARGE SCALE GENOMIC DNA]</scope>
    <source>
        <strain evidence="5 6">SP-1</strain>
    </source>
</reference>
<dbReference type="Pfam" id="PF00196">
    <property type="entry name" value="GerE"/>
    <property type="match status" value="1"/>
</dbReference>
<dbReference type="GO" id="GO:0003677">
    <property type="term" value="F:DNA binding"/>
    <property type="evidence" value="ECO:0007669"/>
    <property type="project" value="UniProtKB-KW"/>
</dbReference>
<keyword evidence="1" id="KW-0805">Transcription regulation</keyword>
<evidence type="ECO:0000256" key="1">
    <source>
        <dbReference type="ARBA" id="ARBA00023015"/>
    </source>
</evidence>
<evidence type="ECO:0000256" key="2">
    <source>
        <dbReference type="ARBA" id="ARBA00023125"/>
    </source>
</evidence>
<keyword evidence="2" id="KW-0238">DNA-binding</keyword>
<protein>
    <recommendedName>
        <fullName evidence="4">HTH luxR-type domain-containing protein</fullName>
    </recommendedName>
</protein>
<dbReference type="PROSITE" id="PS50043">
    <property type="entry name" value="HTH_LUXR_2"/>
    <property type="match status" value="1"/>
</dbReference>
<organism evidence="5 6">
    <name type="scientific">Paramagnetospirillum marisnigri</name>
    <dbReference type="NCBI Taxonomy" id="1285242"/>
    <lineage>
        <taxon>Bacteria</taxon>
        <taxon>Pseudomonadati</taxon>
        <taxon>Pseudomonadota</taxon>
        <taxon>Alphaproteobacteria</taxon>
        <taxon>Rhodospirillales</taxon>
        <taxon>Magnetospirillaceae</taxon>
        <taxon>Paramagnetospirillum</taxon>
    </lineage>
</organism>
<dbReference type="CDD" id="cd06170">
    <property type="entry name" value="LuxR_C_like"/>
    <property type="match status" value="1"/>
</dbReference>
<dbReference type="EMBL" id="LWQT01000067">
    <property type="protein sequence ID" value="OAN48873.1"/>
    <property type="molecule type" value="Genomic_DNA"/>
</dbReference>
<accession>A0A178MJX8</accession>
<keyword evidence="6" id="KW-1185">Reference proteome</keyword>
<dbReference type="InterPro" id="IPR036388">
    <property type="entry name" value="WH-like_DNA-bd_sf"/>
</dbReference>